<feature type="region of interest" description="Disordered" evidence="1">
    <location>
        <begin position="1"/>
        <end position="60"/>
    </location>
</feature>
<sequence length="94" mass="10245">MGIKHEEEVLSNEDATAKEVEEAKNALSEAIEQLKPVETKPIIPEEPEKPNKGDSTDTGDYTNAITYAALLARSGLLLGGILLNRKRRGADKNK</sequence>
<keyword evidence="4" id="KW-1185">Reference proteome</keyword>
<dbReference type="EMBL" id="QRPK01000083">
    <property type="protein sequence ID" value="RHM06502.1"/>
    <property type="molecule type" value="Genomic_DNA"/>
</dbReference>
<comment type="caution">
    <text evidence="3">The sequence shown here is derived from an EMBL/GenBank/DDBJ whole genome shotgun (WGS) entry which is preliminary data.</text>
</comment>
<name>A0A415P158_9FIRM</name>
<organism evidence="3 4">
    <name type="scientific">Amedibacillus dolichus</name>
    <dbReference type="NCBI Taxonomy" id="31971"/>
    <lineage>
        <taxon>Bacteria</taxon>
        <taxon>Bacillati</taxon>
        <taxon>Bacillota</taxon>
        <taxon>Erysipelotrichia</taxon>
        <taxon>Erysipelotrichales</taxon>
        <taxon>Erysipelotrichaceae</taxon>
        <taxon>Amedibacillus</taxon>
    </lineage>
</organism>
<feature type="compositionally biased region" description="Basic and acidic residues" evidence="1">
    <location>
        <begin position="46"/>
        <end position="55"/>
    </location>
</feature>
<proteinExistence type="predicted"/>
<evidence type="ECO:0008006" key="5">
    <source>
        <dbReference type="Google" id="ProtNLM"/>
    </source>
</evidence>
<feature type="compositionally biased region" description="Basic and acidic residues" evidence="1">
    <location>
        <begin position="15"/>
        <end position="24"/>
    </location>
</feature>
<keyword evidence="2" id="KW-0812">Transmembrane</keyword>
<evidence type="ECO:0000313" key="3">
    <source>
        <dbReference type="EMBL" id="RHM06502.1"/>
    </source>
</evidence>
<reference evidence="3 4" key="1">
    <citation type="submission" date="2018-08" db="EMBL/GenBank/DDBJ databases">
        <title>A genome reference for cultivated species of the human gut microbiota.</title>
        <authorList>
            <person name="Zou Y."/>
            <person name="Xue W."/>
            <person name="Luo G."/>
        </authorList>
    </citation>
    <scope>NUCLEOTIDE SEQUENCE [LARGE SCALE GENOMIC DNA]</scope>
    <source>
        <strain evidence="3 4">AF35-6BH</strain>
    </source>
</reference>
<evidence type="ECO:0000313" key="4">
    <source>
        <dbReference type="Proteomes" id="UP000284868"/>
    </source>
</evidence>
<dbReference type="Gene3D" id="1.20.1270.90">
    <property type="entry name" value="AF1782-like"/>
    <property type="match status" value="1"/>
</dbReference>
<protein>
    <recommendedName>
        <fullName evidence="5">LPXTG cell wall anchor domain-containing protein</fullName>
    </recommendedName>
</protein>
<keyword evidence="2" id="KW-0472">Membrane</keyword>
<feature type="transmembrane region" description="Helical" evidence="2">
    <location>
        <begin position="64"/>
        <end position="84"/>
    </location>
</feature>
<evidence type="ECO:0000256" key="2">
    <source>
        <dbReference type="SAM" id="Phobius"/>
    </source>
</evidence>
<keyword evidence="2" id="KW-1133">Transmembrane helix</keyword>
<accession>A0A415P158</accession>
<dbReference type="RefSeq" id="WP_022419671.1">
    <property type="nucleotide sequence ID" value="NZ_CAUFDR010000083.1"/>
</dbReference>
<evidence type="ECO:0000256" key="1">
    <source>
        <dbReference type="SAM" id="MobiDB-lite"/>
    </source>
</evidence>
<dbReference type="AlphaFoldDB" id="A0A415P158"/>
<dbReference type="Proteomes" id="UP000284868">
    <property type="component" value="Unassembled WGS sequence"/>
</dbReference>
<gene>
    <name evidence="3" type="ORF">DWZ83_09750</name>
</gene>